<name>A0A3D9E759_ECTOL</name>
<feature type="transmembrane region" description="Helical" evidence="8">
    <location>
        <begin position="396"/>
        <end position="417"/>
    </location>
</feature>
<dbReference type="PANTHER" id="PTHR33908">
    <property type="entry name" value="MANNOSYLTRANSFERASE YKCB-RELATED"/>
    <property type="match status" value="1"/>
</dbReference>
<dbReference type="RefSeq" id="WP_115947146.1">
    <property type="nucleotide sequence ID" value="NZ_QRDL01000013.1"/>
</dbReference>
<feature type="transmembrane region" description="Helical" evidence="8">
    <location>
        <begin position="337"/>
        <end position="356"/>
    </location>
</feature>
<evidence type="ECO:0000313" key="11">
    <source>
        <dbReference type="Proteomes" id="UP000256988"/>
    </source>
</evidence>
<keyword evidence="4 10" id="KW-0808">Transferase</keyword>
<feature type="transmembrane region" description="Helical" evidence="8">
    <location>
        <begin position="429"/>
        <end position="448"/>
    </location>
</feature>
<feature type="transmembrane region" description="Helical" evidence="8">
    <location>
        <begin position="315"/>
        <end position="331"/>
    </location>
</feature>
<feature type="transmembrane region" description="Helical" evidence="8">
    <location>
        <begin position="274"/>
        <end position="299"/>
    </location>
</feature>
<accession>A0A3D9E759</accession>
<keyword evidence="6 8" id="KW-1133">Transmembrane helix</keyword>
<sequence>MKPLQISIDAPSTTRSKAKIRVECLLVFITAVALFTLGIWDQAPQGFDYRWALFLKEMFRHGPSFFATTYGQPYPDYPGTATWLSWLAARFIGAPNQLANVLPTALASAGVLAITYRILADRSRAWALLTVLLVVLTPQWLEKARAVCLDQMVALVMMTCFYLLHRADRDNSPTLRLLVFPLFVLGFAIRGPLGLIEPCAIVTVFWLVIAWCDAHRRSAAIRNLIGYGVAGLILLAACWWTLMQLARLEGGEAFAAEVWQMQVKGRLDESGQPFWFYLQLGLYRYVPVMPLALMTLLAWRRELLFSPDKPERRQLLWLAGCGLIVLIGLSIPNFKRAYYVVPMVPFLAAIAAFALIQAAARLRWMEKAYRTLVGVLPGLVLVVVLVGHHLWQKQGYWPDVSLAGLILFFVGLQLVAFVKWRTTVSVRRLLSLSGVAFAAQWLMLIAVVEPIQDVEYDTRGFVTQVEGLRAHQPGPLVFFGIGQDSWAIRYMMNLDHDEQPIFIAREQKAQLDALPAGAWLILARQDHELLAGTRLEKLQPVLERRLNRNPCFVYRIP</sequence>
<evidence type="ECO:0000313" key="10">
    <source>
        <dbReference type="EMBL" id="REC98847.1"/>
    </source>
</evidence>
<protein>
    <submittedName>
        <fullName evidence="10">4-amino-4-deoxy-L-arabinose transferase-like glycosyltransferase</fullName>
    </submittedName>
</protein>
<dbReference type="GO" id="GO:0005886">
    <property type="term" value="C:plasma membrane"/>
    <property type="evidence" value="ECO:0007669"/>
    <property type="project" value="UniProtKB-SubCell"/>
</dbReference>
<dbReference type="InterPro" id="IPR038731">
    <property type="entry name" value="RgtA/B/C-like"/>
</dbReference>
<reference evidence="10 11" key="1">
    <citation type="submission" date="2018-07" db="EMBL/GenBank/DDBJ databases">
        <title>Genome sequencing of rice bacterial endophytes.</title>
        <authorList>
            <person name="Venturi V."/>
        </authorList>
    </citation>
    <scope>NUCLEOTIDE SEQUENCE [LARGE SCALE GENOMIC DNA]</scope>
    <source>
        <strain evidence="10 11">AG1002</strain>
    </source>
</reference>
<keyword evidence="3" id="KW-0328">Glycosyltransferase</keyword>
<feature type="transmembrane region" description="Helical" evidence="8">
    <location>
        <begin position="147"/>
        <end position="164"/>
    </location>
</feature>
<organism evidence="10 11">
    <name type="scientific">Ectopseudomonas oleovorans</name>
    <name type="common">Pseudomonas oleovorans</name>
    <dbReference type="NCBI Taxonomy" id="301"/>
    <lineage>
        <taxon>Bacteria</taxon>
        <taxon>Pseudomonadati</taxon>
        <taxon>Pseudomonadota</taxon>
        <taxon>Gammaproteobacteria</taxon>
        <taxon>Pseudomonadales</taxon>
        <taxon>Pseudomonadaceae</taxon>
        <taxon>Ectopseudomonas</taxon>
    </lineage>
</organism>
<dbReference type="Pfam" id="PF13231">
    <property type="entry name" value="PMT_2"/>
    <property type="match status" value="1"/>
</dbReference>
<dbReference type="GO" id="GO:0016763">
    <property type="term" value="F:pentosyltransferase activity"/>
    <property type="evidence" value="ECO:0007669"/>
    <property type="project" value="TreeGrafter"/>
</dbReference>
<evidence type="ECO:0000256" key="4">
    <source>
        <dbReference type="ARBA" id="ARBA00022679"/>
    </source>
</evidence>
<feature type="transmembrane region" description="Helical" evidence="8">
    <location>
        <begin position="98"/>
        <end position="118"/>
    </location>
</feature>
<evidence type="ECO:0000256" key="1">
    <source>
        <dbReference type="ARBA" id="ARBA00004651"/>
    </source>
</evidence>
<dbReference type="AlphaFoldDB" id="A0A3D9E759"/>
<dbReference type="GO" id="GO:0009103">
    <property type="term" value="P:lipopolysaccharide biosynthetic process"/>
    <property type="evidence" value="ECO:0007669"/>
    <property type="project" value="UniProtKB-ARBA"/>
</dbReference>
<feature type="transmembrane region" description="Helical" evidence="8">
    <location>
        <begin position="173"/>
        <end position="189"/>
    </location>
</feature>
<feature type="domain" description="Glycosyltransferase RgtA/B/C/D-like" evidence="9">
    <location>
        <begin position="80"/>
        <end position="237"/>
    </location>
</feature>
<evidence type="ECO:0000259" key="9">
    <source>
        <dbReference type="Pfam" id="PF13231"/>
    </source>
</evidence>
<keyword evidence="2" id="KW-1003">Cell membrane</keyword>
<evidence type="ECO:0000256" key="7">
    <source>
        <dbReference type="ARBA" id="ARBA00023136"/>
    </source>
</evidence>
<evidence type="ECO:0000256" key="2">
    <source>
        <dbReference type="ARBA" id="ARBA00022475"/>
    </source>
</evidence>
<dbReference type="Proteomes" id="UP000256988">
    <property type="component" value="Unassembled WGS sequence"/>
</dbReference>
<feature type="transmembrane region" description="Helical" evidence="8">
    <location>
        <begin position="125"/>
        <end position="141"/>
    </location>
</feature>
<proteinExistence type="predicted"/>
<keyword evidence="5 8" id="KW-0812">Transmembrane</keyword>
<dbReference type="PANTHER" id="PTHR33908:SF3">
    <property type="entry name" value="UNDECAPRENYL PHOSPHATE-ALPHA-4-AMINO-4-DEOXY-L-ARABINOSE ARABINOSYL TRANSFERASE"/>
    <property type="match status" value="1"/>
</dbReference>
<dbReference type="GO" id="GO:0010041">
    <property type="term" value="P:response to iron(III) ion"/>
    <property type="evidence" value="ECO:0007669"/>
    <property type="project" value="TreeGrafter"/>
</dbReference>
<comment type="caution">
    <text evidence="10">The sequence shown here is derived from an EMBL/GenBank/DDBJ whole genome shotgun (WGS) entry which is preliminary data.</text>
</comment>
<feature type="transmembrane region" description="Helical" evidence="8">
    <location>
        <begin position="20"/>
        <end position="40"/>
    </location>
</feature>
<evidence type="ECO:0000256" key="3">
    <source>
        <dbReference type="ARBA" id="ARBA00022676"/>
    </source>
</evidence>
<evidence type="ECO:0000256" key="8">
    <source>
        <dbReference type="SAM" id="Phobius"/>
    </source>
</evidence>
<dbReference type="EMBL" id="QRDL01000013">
    <property type="protein sequence ID" value="REC98847.1"/>
    <property type="molecule type" value="Genomic_DNA"/>
</dbReference>
<comment type="subcellular location">
    <subcellularLocation>
        <location evidence="1">Cell membrane</location>
        <topology evidence="1">Multi-pass membrane protein</topology>
    </subcellularLocation>
</comment>
<evidence type="ECO:0000256" key="6">
    <source>
        <dbReference type="ARBA" id="ARBA00022989"/>
    </source>
</evidence>
<dbReference type="InterPro" id="IPR050297">
    <property type="entry name" value="LipidA_mod_glycosyltrf_83"/>
</dbReference>
<feature type="transmembrane region" description="Helical" evidence="8">
    <location>
        <begin position="368"/>
        <end position="390"/>
    </location>
</feature>
<feature type="transmembrane region" description="Helical" evidence="8">
    <location>
        <begin position="224"/>
        <end position="242"/>
    </location>
</feature>
<evidence type="ECO:0000256" key="5">
    <source>
        <dbReference type="ARBA" id="ARBA00022692"/>
    </source>
</evidence>
<keyword evidence="7 8" id="KW-0472">Membrane</keyword>
<gene>
    <name evidence="10" type="ORF">DFO60_4939</name>
</gene>
<feature type="transmembrane region" description="Helical" evidence="8">
    <location>
        <begin position="195"/>
        <end position="212"/>
    </location>
</feature>